<protein>
    <submittedName>
        <fullName evidence="2">Uncharacterized protein</fullName>
    </submittedName>
</protein>
<dbReference type="EMBL" id="JAICBX010000003">
    <property type="protein sequence ID" value="MBW8638916.1"/>
    <property type="molecule type" value="Genomic_DNA"/>
</dbReference>
<comment type="caution">
    <text evidence="2">The sequence shown here is derived from an EMBL/GenBank/DDBJ whole genome shotgun (WGS) entry which is preliminary data.</text>
</comment>
<evidence type="ECO:0000256" key="1">
    <source>
        <dbReference type="SAM" id="SignalP"/>
    </source>
</evidence>
<dbReference type="RefSeq" id="WP_220229636.1">
    <property type="nucleotide sequence ID" value="NZ_JAICBX010000003.1"/>
</dbReference>
<keyword evidence="1" id="KW-0732">Signal</keyword>
<proteinExistence type="predicted"/>
<evidence type="ECO:0000313" key="3">
    <source>
        <dbReference type="Proteomes" id="UP001196509"/>
    </source>
</evidence>
<dbReference type="AlphaFoldDB" id="A0AAE3D2J9"/>
<gene>
    <name evidence="2" type="ORF">K1W69_17095</name>
</gene>
<accession>A0AAE3D2J9</accession>
<feature type="chain" id="PRO_5042193629" evidence="1">
    <location>
        <begin position="25"/>
        <end position="125"/>
    </location>
</feature>
<organism evidence="2 3">
    <name type="scientific">Flavimaribacter sediminis</name>
    <dbReference type="NCBI Taxonomy" id="2865987"/>
    <lineage>
        <taxon>Bacteria</taxon>
        <taxon>Pseudomonadati</taxon>
        <taxon>Pseudomonadota</taxon>
        <taxon>Alphaproteobacteria</taxon>
        <taxon>Hyphomicrobiales</taxon>
        <taxon>Rhizobiaceae</taxon>
        <taxon>Flavimaribacter</taxon>
    </lineage>
</organism>
<evidence type="ECO:0000313" key="2">
    <source>
        <dbReference type="EMBL" id="MBW8638916.1"/>
    </source>
</evidence>
<feature type="signal peptide" evidence="1">
    <location>
        <begin position="1"/>
        <end position="24"/>
    </location>
</feature>
<name>A0AAE3D2J9_9HYPH</name>
<dbReference type="Proteomes" id="UP001196509">
    <property type="component" value="Unassembled WGS sequence"/>
</dbReference>
<sequence length="125" mass="13740">MSNLLKALPLAITLSLSTFAAAHAADERVLSGEWLNANTNDVIGTSIITFAEDNSVTDCFTSKTFGERCFTGFTLKETEKGLEFGNRRVLYVLTADGDGYKAERFQRNNENEEFSLVNTATLSSK</sequence>
<keyword evidence="3" id="KW-1185">Reference proteome</keyword>
<reference evidence="2" key="1">
    <citation type="submission" date="2021-08" db="EMBL/GenBank/DDBJ databases">
        <title>Hoeflea bacterium WL0058 sp. nov., isolated from the sediment.</title>
        <authorList>
            <person name="Wang L."/>
            <person name="Zhang D."/>
        </authorList>
    </citation>
    <scope>NUCLEOTIDE SEQUENCE</scope>
    <source>
        <strain evidence="2">WL0058</strain>
    </source>
</reference>